<dbReference type="EMBL" id="LR796652">
    <property type="protein sequence ID" value="CAB4157491.1"/>
    <property type="molecule type" value="Genomic_DNA"/>
</dbReference>
<gene>
    <name evidence="1" type="ORF">UFOVP409_9</name>
    <name evidence="2" type="ORF">UFOVP684_26</name>
</gene>
<dbReference type="EMBL" id="LR796382">
    <property type="protein sequence ID" value="CAB4140112.1"/>
    <property type="molecule type" value="Genomic_DNA"/>
</dbReference>
<protein>
    <submittedName>
        <fullName evidence="1">Recombination enhancement, RecA-dependent nuclease</fullName>
    </submittedName>
</protein>
<dbReference type="Pfam" id="PF16786">
    <property type="entry name" value="RecA_dep_nuc"/>
    <property type="match status" value="1"/>
</dbReference>
<proteinExistence type="predicted"/>
<dbReference type="InterPro" id="IPR031875">
    <property type="entry name" value="RecA_dep_nuc"/>
</dbReference>
<reference evidence="1" key="1">
    <citation type="submission" date="2020-04" db="EMBL/GenBank/DDBJ databases">
        <authorList>
            <person name="Chiriac C."/>
            <person name="Salcher M."/>
            <person name="Ghai R."/>
            <person name="Kavagutti S V."/>
        </authorList>
    </citation>
    <scope>NUCLEOTIDE SEQUENCE</scope>
</reference>
<organism evidence="1">
    <name type="scientific">uncultured Caudovirales phage</name>
    <dbReference type="NCBI Taxonomy" id="2100421"/>
    <lineage>
        <taxon>Viruses</taxon>
        <taxon>Duplodnaviria</taxon>
        <taxon>Heunggongvirae</taxon>
        <taxon>Uroviricota</taxon>
        <taxon>Caudoviricetes</taxon>
        <taxon>Peduoviridae</taxon>
        <taxon>Maltschvirus</taxon>
        <taxon>Maltschvirus maltsch</taxon>
    </lineage>
</organism>
<name>A0A6J5M1U6_9CAUD</name>
<evidence type="ECO:0000313" key="2">
    <source>
        <dbReference type="EMBL" id="CAB4157491.1"/>
    </source>
</evidence>
<dbReference type="Gene3D" id="3.30.40.190">
    <property type="match status" value="1"/>
</dbReference>
<sequence>MKKSDREYLSKVADIGCIICFNEGYPQTPCEIHHIRDVGLGMGVRNSHTNTLPLCPLHHRGNKGIHGMGRKAWERVYGTQWELLDKVKEILNDEEN</sequence>
<evidence type="ECO:0000313" key="1">
    <source>
        <dbReference type="EMBL" id="CAB4140112.1"/>
    </source>
</evidence>
<accession>A0A6J5M1U6</accession>